<evidence type="ECO:0000313" key="1">
    <source>
        <dbReference type="EMBL" id="JAE36328.1"/>
    </source>
</evidence>
<proteinExistence type="predicted"/>
<sequence>MPDQIQKSSGEPLSLHLFVIRMNSSACRRL</sequence>
<reference evidence="1" key="2">
    <citation type="journal article" date="2015" name="Data Brief">
        <title>Shoot transcriptome of the giant reed, Arundo donax.</title>
        <authorList>
            <person name="Barrero R.A."/>
            <person name="Guerrero F.D."/>
            <person name="Moolhuijzen P."/>
            <person name="Goolsby J.A."/>
            <person name="Tidwell J."/>
            <person name="Bellgard S.E."/>
            <person name="Bellgard M.I."/>
        </authorList>
    </citation>
    <scope>NUCLEOTIDE SEQUENCE</scope>
    <source>
        <tissue evidence="1">Shoot tissue taken approximately 20 cm above the soil surface</tissue>
    </source>
</reference>
<dbReference type="EMBL" id="GBRH01161568">
    <property type="protein sequence ID" value="JAE36328.1"/>
    <property type="molecule type" value="Transcribed_RNA"/>
</dbReference>
<protein>
    <submittedName>
        <fullName evidence="1">Uncharacterized protein</fullName>
    </submittedName>
</protein>
<accession>A0A0A9HTS7</accession>
<organism evidence="1">
    <name type="scientific">Arundo donax</name>
    <name type="common">Giant reed</name>
    <name type="synonym">Donax arundinaceus</name>
    <dbReference type="NCBI Taxonomy" id="35708"/>
    <lineage>
        <taxon>Eukaryota</taxon>
        <taxon>Viridiplantae</taxon>
        <taxon>Streptophyta</taxon>
        <taxon>Embryophyta</taxon>
        <taxon>Tracheophyta</taxon>
        <taxon>Spermatophyta</taxon>
        <taxon>Magnoliopsida</taxon>
        <taxon>Liliopsida</taxon>
        <taxon>Poales</taxon>
        <taxon>Poaceae</taxon>
        <taxon>PACMAD clade</taxon>
        <taxon>Arundinoideae</taxon>
        <taxon>Arundineae</taxon>
        <taxon>Arundo</taxon>
    </lineage>
</organism>
<name>A0A0A9HTS7_ARUDO</name>
<dbReference type="AlphaFoldDB" id="A0A0A9HTS7"/>
<reference evidence="1" key="1">
    <citation type="submission" date="2014-09" db="EMBL/GenBank/DDBJ databases">
        <authorList>
            <person name="Magalhaes I.L.F."/>
            <person name="Oliveira U."/>
            <person name="Santos F.R."/>
            <person name="Vidigal T.H.D.A."/>
            <person name="Brescovit A.D."/>
            <person name="Santos A.J."/>
        </authorList>
    </citation>
    <scope>NUCLEOTIDE SEQUENCE</scope>
    <source>
        <tissue evidence="1">Shoot tissue taken approximately 20 cm above the soil surface</tissue>
    </source>
</reference>